<gene>
    <name evidence="2" type="ORF">NQ318_005379</name>
</gene>
<comment type="caution">
    <text evidence="2">The sequence shown here is derived from an EMBL/GenBank/DDBJ whole genome shotgun (WGS) entry which is preliminary data.</text>
</comment>
<evidence type="ECO:0000313" key="3">
    <source>
        <dbReference type="Proteomes" id="UP001162162"/>
    </source>
</evidence>
<dbReference type="AlphaFoldDB" id="A0AAV8YXV1"/>
<accession>A0AAV8YXV1</accession>
<keyword evidence="1" id="KW-1133">Transmembrane helix</keyword>
<dbReference type="Proteomes" id="UP001162162">
    <property type="component" value="Unassembled WGS sequence"/>
</dbReference>
<proteinExistence type="predicted"/>
<feature type="transmembrane region" description="Helical" evidence="1">
    <location>
        <begin position="21"/>
        <end position="42"/>
    </location>
</feature>
<keyword evidence="3" id="KW-1185">Reference proteome</keyword>
<sequence>MGAFALKKKKDKKPLKSLLRLLKVVILAGVLLAKLNLLLRAIETAIKFKFLLVAVGGLLIHGVKLWMDLKANKKHDHDEGGVVYRNPYEHGGDWNSGGPEYHSRSYHRTEGAQNLAYSQSKPQ</sequence>
<protein>
    <submittedName>
        <fullName evidence="2">Uncharacterized protein</fullName>
    </submittedName>
</protein>
<dbReference type="EMBL" id="JAPWTK010000035">
    <property type="protein sequence ID" value="KAJ8955835.1"/>
    <property type="molecule type" value="Genomic_DNA"/>
</dbReference>
<feature type="transmembrane region" description="Helical" evidence="1">
    <location>
        <begin position="48"/>
        <end position="67"/>
    </location>
</feature>
<reference evidence="2" key="1">
    <citation type="journal article" date="2023" name="Insect Mol. Biol.">
        <title>Genome sequencing provides insights into the evolution of gene families encoding plant cell wall-degrading enzymes in longhorned beetles.</title>
        <authorList>
            <person name="Shin N.R."/>
            <person name="Okamura Y."/>
            <person name="Kirsch R."/>
            <person name="Pauchet Y."/>
        </authorList>
    </citation>
    <scope>NUCLEOTIDE SEQUENCE</scope>
    <source>
        <strain evidence="2">AMC_N1</strain>
    </source>
</reference>
<keyword evidence="1" id="KW-0812">Transmembrane</keyword>
<organism evidence="2 3">
    <name type="scientific">Aromia moschata</name>
    <dbReference type="NCBI Taxonomy" id="1265417"/>
    <lineage>
        <taxon>Eukaryota</taxon>
        <taxon>Metazoa</taxon>
        <taxon>Ecdysozoa</taxon>
        <taxon>Arthropoda</taxon>
        <taxon>Hexapoda</taxon>
        <taxon>Insecta</taxon>
        <taxon>Pterygota</taxon>
        <taxon>Neoptera</taxon>
        <taxon>Endopterygota</taxon>
        <taxon>Coleoptera</taxon>
        <taxon>Polyphaga</taxon>
        <taxon>Cucujiformia</taxon>
        <taxon>Chrysomeloidea</taxon>
        <taxon>Cerambycidae</taxon>
        <taxon>Cerambycinae</taxon>
        <taxon>Callichromatini</taxon>
        <taxon>Aromia</taxon>
    </lineage>
</organism>
<evidence type="ECO:0000256" key="1">
    <source>
        <dbReference type="SAM" id="Phobius"/>
    </source>
</evidence>
<keyword evidence="1" id="KW-0472">Membrane</keyword>
<evidence type="ECO:0000313" key="2">
    <source>
        <dbReference type="EMBL" id="KAJ8955835.1"/>
    </source>
</evidence>
<name>A0AAV8YXV1_9CUCU</name>